<accession>A0A7S1L7A0</accession>
<organism evidence="1">
    <name type="scientific">Alexandrium catenella</name>
    <name type="common">Red tide dinoflagellate</name>
    <name type="synonym">Gonyaulax catenella</name>
    <dbReference type="NCBI Taxonomy" id="2925"/>
    <lineage>
        <taxon>Eukaryota</taxon>
        <taxon>Sar</taxon>
        <taxon>Alveolata</taxon>
        <taxon>Dinophyceae</taxon>
        <taxon>Gonyaulacales</taxon>
        <taxon>Pyrocystaceae</taxon>
        <taxon>Alexandrium</taxon>
    </lineage>
</organism>
<name>A0A7S1L7A0_ALECA</name>
<sequence>MWLQGWFCSRLGLEMGQCTPGGYTRSDAHWITLGTDGLKDSDIAWVHGGPQYREALEGNFHWLLISDTDDALAVSQLNRVADRVQAGGASVHAQLFLPTCEQAAQAIADLAVAAAGDGRQAALLFRGDILKLEAGWHGLALNDVVNAMDPELGHCRLVLASCGAGVWAFGGKKPWGPHRASHATWRHVELFCASQPIQCAFTSTVPELYINWLLGNDRALDTMARVTQFPLSAVLAVEARAVV</sequence>
<proteinExistence type="predicted"/>
<dbReference type="EMBL" id="HBGE01008478">
    <property type="protein sequence ID" value="CAD9096103.1"/>
    <property type="molecule type" value="Transcribed_RNA"/>
</dbReference>
<dbReference type="AlphaFoldDB" id="A0A7S1L7A0"/>
<evidence type="ECO:0000313" key="1">
    <source>
        <dbReference type="EMBL" id="CAD9096103.1"/>
    </source>
</evidence>
<gene>
    <name evidence="1" type="ORF">ACAT0790_LOCUS5125</name>
</gene>
<reference evidence="1" key="1">
    <citation type="submission" date="2021-01" db="EMBL/GenBank/DDBJ databases">
        <authorList>
            <person name="Corre E."/>
            <person name="Pelletier E."/>
            <person name="Niang G."/>
            <person name="Scheremetjew M."/>
            <person name="Finn R."/>
            <person name="Kale V."/>
            <person name="Holt S."/>
            <person name="Cochrane G."/>
            <person name="Meng A."/>
            <person name="Brown T."/>
            <person name="Cohen L."/>
        </authorList>
    </citation>
    <scope>NUCLEOTIDE SEQUENCE</scope>
    <source>
        <strain evidence="1">OF101</strain>
    </source>
</reference>
<protein>
    <submittedName>
        <fullName evidence="1">Uncharacterized protein</fullName>
    </submittedName>
</protein>